<evidence type="ECO:0000313" key="3">
    <source>
        <dbReference type="EMBL" id="SNQ50289.1"/>
    </source>
</evidence>
<organism evidence="3 4">
    <name type="scientific">Frankia canadensis</name>
    <dbReference type="NCBI Taxonomy" id="1836972"/>
    <lineage>
        <taxon>Bacteria</taxon>
        <taxon>Bacillati</taxon>
        <taxon>Actinomycetota</taxon>
        <taxon>Actinomycetes</taxon>
        <taxon>Frankiales</taxon>
        <taxon>Frankiaceae</taxon>
        <taxon>Frankia</taxon>
    </lineage>
</organism>
<keyword evidence="2" id="KW-0812">Transmembrane</keyword>
<feature type="region of interest" description="Disordered" evidence="1">
    <location>
        <begin position="244"/>
        <end position="263"/>
    </location>
</feature>
<dbReference type="EMBL" id="FZMO01000372">
    <property type="protein sequence ID" value="SNQ50289.1"/>
    <property type="molecule type" value="Genomic_DNA"/>
</dbReference>
<keyword evidence="4" id="KW-1185">Reference proteome</keyword>
<dbReference type="Proteomes" id="UP000234331">
    <property type="component" value="Unassembled WGS sequence"/>
</dbReference>
<evidence type="ECO:0000256" key="1">
    <source>
        <dbReference type="SAM" id="MobiDB-lite"/>
    </source>
</evidence>
<keyword evidence="2" id="KW-0472">Membrane</keyword>
<dbReference type="NCBIfam" id="NF033634">
    <property type="entry name" value="SLATT_1"/>
    <property type="match status" value="1"/>
</dbReference>
<feature type="transmembrane region" description="Helical" evidence="2">
    <location>
        <begin position="174"/>
        <end position="192"/>
    </location>
</feature>
<reference evidence="3 4" key="1">
    <citation type="submission" date="2017-06" db="EMBL/GenBank/DDBJ databases">
        <authorList>
            <person name="Kim H.J."/>
            <person name="Triplett B.A."/>
        </authorList>
    </citation>
    <scope>NUCLEOTIDE SEQUENCE [LARGE SCALE GENOMIC DNA]</scope>
    <source>
        <strain evidence="3">FRACA_ARgP5</strain>
    </source>
</reference>
<name>A0A2I2KXA6_9ACTN</name>
<feature type="transmembrane region" description="Helical" evidence="2">
    <location>
        <begin position="63"/>
        <end position="84"/>
    </location>
</feature>
<dbReference type="AlphaFoldDB" id="A0A2I2KXA6"/>
<proteinExistence type="predicted"/>
<feature type="transmembrane region" description="Helical" evidence="2">
    <location>
        <begin position="149"/>
        <end position="168"/>
    </location>
</feature>
<sequence>MPDPSTEEDKRENSKNIDLKETAIREFRVAQRLRMLWILASLIVALLLGAATVAGLWQSYPVPFSYVGLFAGALSTAFAAREIIIRRPNLARLKYELIVLQNEQTNLAAQSAADPVTALRIYRVASRADVSRYSRAAARNRRVHNTFQGIIIVGSIAVTSLTSAGSAIGGSRWLGAGLAAAVSISAGFTGYFKYRERSFNQQQTADAIAKESKAVELGIGDYGGKEEDALRQFALKVEELKEEQRKKELQLEQTSNPRDASQT</sequence>
<keyword evidence="2" id="KW-1133">Transmembrane helix</keyword>
<protein>
    <recommendedName>
        <fullName evidence="5">DUF4231 domain-containing protein</fullName>
    </recommendedName>
</protein>
<gene>
    <name evidence="3" type="ORF">FRACA_4330002</name>
</gene>
<dbReference type="RefSeq" id="WP_207770465.1">
    <property type="nucleotide sequence ID" value="NZ_FZMO01000372.1"/>
</dbReference>
<feature type="compositionally biased region" description="Polar residues" evidence="1">
    <location>
        <begin position="254"/>
        <end position="263"/>
    </location>
</feature>
<feature type="transmembrane region" description="Helical" evidence="2">
    <location>
        <begin position="35"/>
        <end position="57"/>
    </location>
</feature>
<evidence type="ECO:0008006" key="5">
    <source>
        <dbReference type="Google" id="ProtNLM"/>
    </source>
</evidence>
<evidence type="ECO:0000256" key="2">
    <source>
        <dbReference type="SAM" id="Phobius"/>
    </source>
</evidence>
<dbReference type="InterPro" id="IPR025325">
    <property type="entry name" value="DUF4231"/>
</dbReference>
<accession>A0A2I2KXA6</accession>
<dbReference type="Pfam" id="PF14015">
    <property type="entry name" value="DUF4231"/>
    <property type="match status" value="1"/>
</dbReference>
<evidence type="ECO:0000313" key="4">
    <source>
        <dbReference type="Proteomes" id="UP000234331"/>
    </source>
</evidence>